<dbReference type="InterPro" id="IPR013324">
    <property type="entry name" value="RNA_pol_sigma_r3/r4-like"/>
</dbReference>
<dbReference type="Pfam" id="PF04542">
    <property type="entry name" value="Sigma70_r2"/>
    <property type="match status" value="1"/>
</dbReference>
<evidence type="ECO:0000256" key="3">
    <source>
        <dbReference type="ARBA" id="ARBA00023082"/>
    </source>
</evidence>
<dbReference type="Proteomes" id="UP000195437">
    <property type="component" value="Chromosome"/>
</dbReference>
<comment type="similarity">
    <text evidence="1">Belongs to the sigma-70 factor family. ECF subfamily.</text>
</comment>
<keyword evidence="4" id="KW-0238">DNA-binding</keyword>
<keyword evidence="3" id="KW-0731">Sigma factor</keyword>
<dbReference type="KEGG" id="tum:CBW65_02085"/>
<keyword evidence="2" id="KW-0805">Transcription regulation</keyword>
<keyword evidence="5" id="KW-0804">Transcription</keyword>
<feature type="domain" description="RNA polymerase sigma factor 70 region 4 type 2" evidence="7">
    <location>
        <begin position="108"/>
        <end position="160"/>
    </location>
</feature>
<evidence type="ECO:0000256" key="5">
    <source>
        <dbReference type="ARBA" id="ARBA00023163"/>
    </source>
</evidence>
<evidence type="ECO:0000259" key="6">
    <source>
        <dbReference type="Pfam" id="PF04542"/>
    </source>
</evidence>
<protein>
    <recommendedName>
        <fullName evidence="10">RNA polymerase subunit sigma</fullName>
    </recommendedName>
</protein>
<reference evidence="9" key="1">
    <citation type="submission" date="2017-05" db="EMBL/GenBank/DDBJ databases">
        <authorList>
            <person name="Sung H."/>
        </authorList>
    </citation>
    <scope>NUCLEOTIDE SEQUENCE [LARGE SCALE GENOMIC DNA]</scope>
    <source>
        <strain evidence="9">AR23208</strain>
    </source>
</reference>
<evidence type="ECO:0000256" key="2">
    <source>
        <dbReference type="ARBA" id="ARBA00023015"/>
    </source>
</evidence>
<dbReference type="AlphaFoldDB" id="A0A1Y0IKU6"/>
<proteinExistence type="inferred from homology"/>
<dbReference type="NCBIfam" id="TIGR02937">
    <property type="entry name" value="sigma70-ECF"/>
    <property type="match status" value="1"/>
</dbReference>
<dbReference type="GO" id="GO:0016987">
    <property type="term" value="F:sigma factor activity"/>
    <property type="evidence" value="ECO:0007669"/>
    <property type="project" value="UniProtKB-KW"/>
</dbReference>
<dbReference type="RefSeq" id="WP_087455372.1">
    <property type="nucleotide sequence ID" value="NZ_CP021434.1"/>
</dbReference>
<dbReference type="OrthoDB" id="2381154at2"/>
<evidence type="ECO:0000259" key="7">
    <source>
        <dbReference type="Pfam" id="PF08281"/>
    </source>
</evidence>
<dbReference type="EMBL" id="CP021434">
    <property type="protein sequence ID" value="ARU59984.1"/>
    <property type="molecule type" value="Genomic_DNA"/>
</dbReference>
<gene>
    <name evidence="8" type="ORF">CBW65_02085</name>
</gene>
<dbReference type="InterPro" id="IPR036388">
    <property type="entry name" value="WH-like_DNA-bd_sf"/>
</dbReference>
<dbReference type="InterPro" id="IPR007627">
    <property type="entry name" value="RNA_pol_sigma70_r2"/>
</dbReference>
<dbReference type="GO" id="GO:0003677">
    <property type="term" value="F:DNA binding"/>
    <property type="evidence" value="ECO:0007669"/>
    <property type="project" value="UniProtKB-KW"/>
</dbReference>
<evidence type="ECO:0008006" key="10">
    <source>
        <dbReference type="Google" id="ProtNLM"/>
    </source>
</evidence>
<sequence length="171" mass="19722">MDEIVKRALHDANAMSDLLDELEPFVFKVSYSLTRHQQDAEDLAQDVLYKICTKLSKFRGDSSLQTWVYSLIMNGYRDALRKKKIRQTEPLPDQTPVSSFETAADARLMLEEALKGLPETDRNILILRFQNDLSVREVAEIMNLSESNVKTRVFRIKDRLRSLFLQGGEVL</sequence>
<dbReference type="GO" id="GO:0006352">
    <property type="term" value="P:DNA-templated transcription initiation"/>
    <property type="evidence" value="ECO:0007669"/>
    <property type="project" value="InterPro"/>
</dbReference>
<dbReference type="InterPro" id="IPR014284">
    <property type="entry name" value="RNA_pol_sigma-70_dom"/>
</dbReference>
<dbReference type="Gene3D" id="1.10.10.10">
    <property type="entry name" value="Winged helix-like DNA-binding domain superfamily/Winged helix DNA-binding domain"/>
    <property type="match status" value="1"/>
</dbReference>
<evidence type="ECO:0000313" key="9">
    <source>
        <dbReference type="Proteomes" id="UP000195437"/>
    </source>
</evidence>
<organism evidence="8 9">
    <name type="scientific">Tumebacillus avium</name>
    <dbReference type="NCBI Taxonomy" id="1903704"/>
    <lineage>
        <taxon>Bacteria</taxon>
        <taxon>Bacillati</taxon>
        <taxon>Bacillota</taxon>
        <taxon>Bacilli</taxon>
        <taxon>Bacillales</taxon>
        <taxon>Alicyclobacillaceae</taxon>
        <taxon>Tumebacillus</taxon>
    </lineage>
</organism>
<dbReference type="PANTHER" id="PTHR43133:SF8">
    <property type="entry name" value="RNA POLYMERASE SIGMA FACTOR HI_1459-RELATED"/>
    <property type="match status" value="1"/>
</dbReference>
<feature type="domain" description="RNA polymerase sigma-70 region 2" evidence="6">
    <location>
        <begin position="19"/>
        <end position="84"/>
    </location>
</feature>
<dbReference type="InterPro" id="IPR039425">
    <property type="entry name" value="RNA_pol_sigma-70-like"/>
</dbReference>
<evidence type="ECO:0000313" key="8">
    <source>
        <dbReference type="EMBL" id="ARU59984.1"/>
    </source>
</evidence>
<dbReference type="PANTHER" id="PTHR43133">
    <property type="entry name" value="RNA POLYMERASE ECF-TYPE SIGMA FACTO"/>
    <property type="match status" value="1"/>
</dbReference>
<keyword evidence="9" id="KW-1185">Reference proteome</keyword>
<dbReference type="InterPro" id="IPR013249">
    <property type="entry name" value="RNA_pol_sigma70_r4_t2"/>
</dbReference>
<dbReference type="Pfam" id="PF08281">
    <property type="entry name" value="Sigma70_r4_2"/>
    <property type="match status" value="1"/>
</dbReference>
<dbReference type="CDD" id="cd06171">
    <property type="entry name" value="Sigma70_r4"/>
    <property type="match status" value="1"/>
</dbReference>
<evidence type="ECO:0000256" key="1">
    <source>
        <dbReference type="ARBA" id="ARBA00010641"/>
    </source>
</evidence>
<dbReference type="InterPro" id="IPR013325">
    <property type="entry name" value="RNA_pol_sigma_r2"/>
</dbReference>
<evidence type="ECO:0000256" key="4">
    <source>
        <dbReference type="ARBA" id="ARBA00023125"/>
    </source>
</evidence>
<dbReference type="Gene3D" id="1.10.1740.10">
    <property type="match status" value="1"/>
</dbReference>
<dbReference type="SUPFAM" id="SSF88659">
    <property type="entry name" value="Sigma3 and sigma4 domains of RNA polymerase sigma factors"/>
    <property type="match status" value="1"/>
</dbReference>
<dbReference type="SUPFAM" id="SSF88946">
    <property type="entry name" value="Sigma2 domain of RNA polymerase sigma factors"/>
    <property type="match status" value="1"/>
</dbReference>
<name>A0A1Y0IKU6_9BACL</name>
<accession>A0A1Y0IKU6</accession>